<evidence type="ECO:0000313" key="2">
    <source>
        <dbReference type="Proteomes" id="UP000034627"/>
    </source>
</evidence>
<dbReference type="EMBL" id="LBYR01000007">
    <property type="protein sequence ID" value="KKR56031.1"/>
    <property type="molecule type" value="Genomic_DNA"/>
</dbReference>
<evidence type="ECO:0000313" key="1">
    <source>
        <dbReference type="EMBL" id="KKR56031.1"/>
    </source>
</evidence>
<reference evidence="1 2" key="1">
    <citation type="journal article" date="2015" name="Nature">
        <title>rRNA introns, odd ribosomes, and small enigmatic genomes across a large radiation of phyla.</title>
        <authorList>
            <person name="Brown C.T."/>
            <person name="Hug L.A."/>
            <person name="Thomas B.C."/>
            <person name="Sharon I."/>
            <person name="Castelle C.J."/>
            <person name="Singh A."/>
            <person name="Wilkins M.J."/>
            <person name="Williams K.H."/>
            <person name="Banfield J.F."/>
        </authorList>
    </citation>
    <scope>NUCLEOTIDE SEQUENCE [LARGE SCALE GENOMIC DNA]</scope>
</reference>
<organism evidence="1 2">
    <name type="scientific">Candidatus Woesebacteria bacterium GW2011_GWF1_40_24</name>
    <dbReference type="NCBI Taxonomy" id="1618601"/>
    <lineage>
        <taxon>Bacteria</taxon>
        <taxon>Candidatus Woeseibacteriota</taxon>
    </lineage>
</organism>
<sequence>MPNKISGSKFNIPFLKIPDKPIVSTAQAFVPVADITNDIVVYKDGGASLIMESTSLNFGLLSEKEQEAVIAAYAAMINSLTFSVQIVVLTQKKDISSYINFLNERSAKITQPLLSKLMQDYKNFITESVKKKNVLGKRFFVVIYLSPLELGVAKSVAAITKRSGPLPFAKSYVIKKAKIVLYPRRDHLIRQAGRLGIKFKQLITPELINLFYSIYNPERPAVKKEPEVIEDNKPAASV</sequence>
<dbReference type="Proteomes" id="UP000034627">
    <property type="component" value="Unassembled WGS sequence"/>
</dbReference>
<comment type="caution">
    <text evidence="1">The sequence shown here is derived from an EMBL/GenBank/DDBJ whole genome shotgun (WGS) entry which is preliminary data.</text>
</comment>
<name>A0A0G0S1C6_9BACT</name>
<dbReference type="AlphaFoldDB" id="A0A0G0S1C6"/>
<protein>
    <submittedName>
        <fullName evidence="1">Uncharacterized protein</fullName>
    </submittedName>
</protein>
<gene>
    <name evidence="1" type="ORF">UT93_C0007G0005</name>
</gene>
<proteinExistence type="predicted"/>
<accession>A0A0G0S1C6</accession>